<gene>
    <name evidence="1" type="ORF">BRARA_A02391</name>
</gene>
<dbReference type="Proteomes" id="UP000264353">
    <property type="component" value="Chromosome A1"/>
</dbReference>
<evidence type="ECO:0000313" key="2">
    <source>
        <dbReference type="Proteomes" id="UP000264353"/>
    </source>
</evidence>
<dbReference type="AlphaFoldDB" id="A0A398AWG8"/>
<accession>A0A398AWG8</accession>
<dbReference type="EMBL" id="CM010628">
    <property type="protein sequence ID" value="RID79673.1"/>
    <property type="molecule type" value="Genomic_DNA"/>
</dbReference>
<organism evidence="1 2">
    <name type="scientific">Brassica campestris</name>
    <name type="common">Field mustard</name>
    <dbReference type="NCBI Taxonomy" id="3711"/>
    <lineage>
        <taxon>Eukaryota</taxon>
        <taxon>Viridiplantae</taxon>
        <taxon>Streptophyta</taxon>
        <taxon>Embryophyta</taxon>
        <taxon>Tracheophyta</taxon>
        <taxon>Spermatophyta</taxon>
        <taxon>Magnoliopsida</taxon>
        <taxon>eudicotyledons</taxon>
        <taxon>Gunneridae</taxon>
        <taxon>Pentapetalae</taxon>
        <taxon>rosids</taxon>
        <taxon>malvids</taxon>
        <taxon>Brassicales</taxon>
        <taxon>Brassicaceae</taxon>
        <taxon>Brassiceae</taxon>
        <taxon>Brassica</taxon>
    </lineage>
</organism>
<reference evidence="1 2" key="1">
    <citation type="submission" date="2018-06" db="EMBL/GenBank/DDBJ databases">
        <title>WGS assembly of Brassica rapa FPsc.</title>
        <authorList>
            <person name="Bowman J."/>
            <person name="Kohchi T."/>
            <person name="Yamato K."/>
            <person name="Jenkins J."/>
            <person name="Shu S."/>
            <person name="Ishizaki K."/>
            <person name="Yamaoka S."/>
            <person name="Nishihama R."/>
            <person name="Nakamura Y."/>
            <person name="Berger F."/>
            <person name="Adam C."/>
            <person name="Aki S."/>
            <person name="Althoff F."/>
            <person name="Araki T."/>
            <person name="Arteaga-Vazquez M."/>
            <person name="Balasubrmanian S."/>
            <person name="Bauer D."/>
            <person name="Boehm C."/>
            <person name="Briginshaw L."/>
            <person name="Caballero-Perez J."/>
            <person name="Catarino B."/>
            <person name="Chen F."/>
            <person name="Chiyoda S."/>
            <person name="Chovatia M."/>
            <person name="Davies K."/>
            <person name="Delmans M."/>
            <person name="Demura T."/>
            <person name="Dierschke T."/>
            <person name="Dolan L."/>
            <person name="Dorantes-Acosta A."/>
            <person name="Eklund D."/>
            <person name="Florent S."/>
            <person name="Flores-Sandoval E."/>
            <person name="Fujiyama A."/>
            <person name="Fukuzawa H."/>
            <person name="Galik B."/>
            <person name="Grimanelli D."/>
            <person name="Grimwood J."/>
            <person name="Grossniklaus U."/>
            <person name="Hamada T."/>
            <person name="Haseloff J."/>
            <person name="Hetherington A."/>
            <person name="Higo A."/>
            <person name="Hirakawa Y."/>
            <person name="Hundley H."/>
            <person name="Ikeda Y."/>
            <person name="Inoue K."/>
            <person name="Inoue S."/>
            <person name="Ishida S."/>
            <person name="Jia Q."/>
            <person name="Kakita M."/>
            <person name="Kanazawa T."/>
            <person name="Kawai Y."/>
            <person name="Kawashima T."/>
            <person name="Kennedy M."/>
            <person name="Kinose K."/>
            <person name="Kinoshita T."/>
            <person name="Kohara Y."/>
            <person name="Koide E."/>
            <person name="Komatsu K."/>
            <person name="Kopischke S."/>
            <person name="Kubo M."/>
            <person name="Kyozuka J."/>
            <person name="Lagercrantz U."/>
            <person name="Lin S."/>
            <person name="Lindquist E."/>
            <person name="Lipzen A."/>
            <person name="Lu C."/>
            <person name="Luna E."/>
            <person name="Martienssen R."/>
            <person name="Minamino N."/>
            <person name="Mizutani M."/>
            <person name="Mizutani M."/>
            <person name="Mochizuki N."/>
            <person name="Monte I."/>
            <person name="Mosher R."/>
            <person name="Nagasaki H."/>
            <person name="Nakagami H."/>
            <person name="Naramoto S."/>
            <person name="Nishitani K."/>
            <person name="Ohtani M."/>
            <person name="Okamoto T."/>
            <person name="Okumura M."/>
            <person name="Phillips J."/>
            <person name="Pollak B."/>
            <person name="Reinders A."/>
            <person name="Roevekamp M."/>
            <person name="Sano R."/>
            <person name="Sawa S."/>
            <person name="Schmid M."/>
            <person name="Shirakawa M."/>
            <person name="Solano R."/>
            <person name="Spunde A."/>
            <person name="Suetsugu N."/>
            <person name="Sugano S."/>
            <person name="Sugiyama A."/>
            <person name="Sun R."/>
            <person name="Suzuki Y."/>
            <person name="Takenaka M."/>
            <person name="Takezawa D."/>
            <person name="Tomogane H."/>
            <person name="Tsuzuki M."/>
            <person name="Ueda T."/>
            <person name="Umeda M."/>
            <person name="Ward J."/>
            <person name="Watanabe Y."/>
            <person name="Yazaki K."/>
            <person name="Yokoyama R."/>
            <person name="Yoshitake Y."/>
            <person name="Yotsui I."/>
            <person name="Zachgo S."/>
            <person name="Schmutz J."/>
        </authorList>
    </citation>
    <scope>NUCLEOTIDE SEQUENCE [LARGE SCALE GENOMIC DNA]</scope>
    <source>
        <strain evidence="2">cv. B-3</strain>
    </source>
</reference>
<name>A0A398AWG8_BRACM</name>
<sequence>MVAKEKRRVFFVVIVGGSPFEVKAFTFLIRPTNHERLSLPQLGESPRNDIVCAPFTVLAQCLQRLGRQS</sequence>
<evidence type="ECO:0000313" key="1">
    <source>
        <dbReference type="EMBL" id="RID79673.1"/>
    </source>
</evidence>
<proteinExistence type="predicted"/>
<protein>
    <submittedName>
        <fullName evidence="1">Uncharacterized protein</fullName>
    </submittedName>
</protein>